<keyword evidence="3" id="KW-1185">Reference proteome</keyword>
<dbReference type="InterPro" id="IPR018635">
    <property type="entry name" value="UPF0319"/>
</dbReference>
<feature type="compositionally biased region" description="Polar residues" evidence="1">
    <location>
        <begin position="184"/>
        <end position="197"/>
    </location>
</feature>
<protein>
    <recommendedName>
        <fullName evidence="4">DUF2057 domain-containing protein</fullName>
    </recommendedName>
</protein>
<dbReference type="RefSeq" id="WP_153634755.1">
    <property type="nucleotide sequence ID" value="NZ_BGZH01000004.1"/>
</dbReference>
<dbReference type="Proteomes" id="UP000340077">
    <property type="component" value="Unassembled WGS sequence"/>
</dbReference>
<sequence>MNISYLIRVFQSTGQRCRRGVTCLRAGLAAVLVVSLVGCASSVSVVETWEGNPAAASNAATLQTPGEIRVTRVNGRVMTNFLMDDLALDYALLPGENEVVFVYKTIWAKSTVVRNGESKVHVIESEPQVARFEAAAGETYRFKFDQPESRQEAEEEMPEFSAQIVSSAGAAVATSTVWDPKELMTTSRTPIPASTSEIAPANGDNALEQLKSIWETASDEEKKAFLRWAFE</sequence>
<dbReference type="Pfam" id="PF09829">
    <property type="entry name" value="DUF2057"/>
    <property type="match status" value="2"/>
</dbReference>
<gene>
    <name evidence="2" type="ORF">MS5N3_33570</name>
</gene>
<comment type="caution">
    <text evidence="2">The sequence shown here is derived from an EMBL/GenBank/DDBJ whole genome shotgun (WGS) entry which is preliminary data.</text>
</comment>
<organism evidence="2 3">
    <name type="scientific">Marinobacter salsuginis</name>
    <dbReference type="NCBI Taxonomy" id="418719"/>
    <lineage>
        <taxon>Bacteria</taxon>
        <taxon>Pseudomonadati</taxon>
        <taxon>Pseudomonadota</taxon>
        <taxon>Gammaproteobacteria</taxon>
        <taxon>Pseudomonadales</taxon>
        <taxon>Marinobacteraceae</taxon>
        <taxon>Marinobacter</taxon>
    </lineage>
</organism>
<reference evidence="2 3" key="1">
    <citation type="journal article" date="2019" name="J. Gen. Appl. Microbiol.">
        <title>Aerobic degradation of cis-dichloroethene by the marine bacterium Marinobacter salsuginis strain 5N-3.</title>
        <authorList>
            <person name="Inoue Y."/>
            <person name="Fukunaga Y."/>
            <person name="Katsumata H."/>
            <person name="Ohji S."/>
            <person name="Hosoyama A."/>
            <person name="Mori K."/>
            <person name="Ando K."/>
        </authorList>
    </citation>
    <scope>NUCLEOTIDE SEQUENCE [LARGE SCALE GENOMIC DNA]</scope>
    <source>
        <strain evidence="2 3">5N-3</strain>
    </source>
</reference>
<dbReference type="AlphaFoldDB" id="A0A5M3PT18"/>
<feature type="region of interest" description="Disordered" evidence="1">
    <location>
        <begin position="183"/>
        <end position="204"/>
    </location>
</feature>
<evidence type="ECO:0000256" key="1">
    <source>
        <dbReference type="SAM" id="MobiDB-lite"/>
    </source>
</evidence>
<evidence type="ECO:0000313" key="3">
    <source>
        <dbReference type="Proteomes" id="UP000340077"/>
    </source>
</evidence>
<accession>A0A5M3PT18</accession>
<proteinExistence type="predicted"/>
<dbReference type="EMBL" id="BGZH01000004">
    <property type="protein sequence ID" value="GBO85906.1"/>
    <property type="molecule type" value="Genomic_DNA"/>
</dbReference>
<name>A0A5M3PT18_9GAMM</name>
<evidence type="ECO:0000313" key="2">
    <source>
        <dbReference type="EMBL" id="GBO85906.1"/>
    </source>
</evidence>
<evidence type="ECO:0008006" key="4">
    <source>
        <dbReference type="Google" id="ProtNLM"/>
    </source>
</evidence>